<evidence type="ECO:0000313" key="1">
    <source>
        <dbReference type="EMBL" id="CUH59352.1"/>
    </source>
</evidence>
<dbReference type="Proteomes" id="UP000051298">
    <property type="component" value="Unassembled WGS sequence"/>
</dbReference>
<dbReference type="Gene3D" id="3.40.50.1240">
    <property type="entry name" value="Phosphoglycerate mutase-like"/>
    <property type="match status" value="1"/>
</dbReference>
<dbReference type="CDD" id="cd07067">
    <property type="entry name" value="HP_PGM_like"/>
    <property type="match status" value="1"/>
</dbReference>
<proteinExistence type="predicted"/>
<dbReference type="Pfam" id="PF00300">
    <property type="entry name" value="His_Phos_1"/>
    <property type="match status" value="1"/>
</dbReference>
<sequence length="156" mass="16814">MKLILLRHAKSSWTDPLQSDHERPLNARGVTSAAAIGDWLRAKGHLPTQILCSSAARTRETCDLIRFESVPTEFSDALYLASEGVLSRIIEQAHDAECLMVIGHNPGLGALALQLAGPTFQDDALYAFPTGACLVMEDGAVTGFTVPRRLLGTSKL</sequence>
<protein>
    <submittedName>
        <fullName evidence="1">Phosphohistidine phosphatase SixA</fullName>
    </submittedName>
</protein>
<dbReference type="RefSeq" id="WP_072936705.1">
    <property type="nucleotide sequence ID" value="NZ_CYRX01000009.1"/>
</dbReference>
<dbReference type="InterPro" id="IPR013078">
    <property type="entry name" value="His_Pase_superF_clade-1"/>
</dbReference>
<accession>A0A0P1EWA6</accession>
<reference evidence="1 2" key="1">
    <citation type="submission" date="2015-09" db="EMBL/GenBank/DDBJ databases">
        <authorList>
            <consortium name="Swine Surveillance"/>
        </authorList>
    </citation>
    <scope>NUCLEOTIDE SEQUENCE [LARGE SCALE GENOMIC DNA]</scope>
    <source>
        <strain evidence="1 2">CECT 5294</strain>
    </source>
</reference>
<dbReference type="PANTHER" id="PTHR47623">
    <property type="entry name" value="OS09G0287300 PROTEIN"/>
    <property type="match status" value="1"/>
</dbReference>
<dbReference type="PANTHER" id="PTHR47623:SF1">
    <property type="entry name" value="OS09G0287300 PROTEIN"/>
    <property type="match status" value="1"/>
</dbReference>
<dbReference type="AlphaFoldDB" id="A0A0P1EWA6"/>
<dbReference type="SUPFAM" id="SSF53254">
    <property type="entry name" value="Phosphoglycerate mutase-like"/>
    <property type="match status" value="1"/>
</dbReference>
<organism evidence="1 2">
    <name type="scientific">Thalassobacter stenotrophicus</name>
    <dbReference type="NCBI Taxonomy" id="266809"/>
    <lineage>
        <taxon>Bacteria</taxon>
        <taxon>Pseudomonadati</taxon>
        <taxon>Pseudomonadota</taxon>
        <taxon>Alphaproteobacteria</taxon>
        <taxon>Rhodobacterales</taxon>
        <taxon>Roseobacteraceae</taxon>
        <taxon>Thalassobacter</taxon>
    </lineage>
</organism>
<dbReference type="EMBL" id="CYRX01000009">
    <property type="protein sequence ID" value="CUH59352.1"/>
    <property type="molecule type" value="Genomic_DNA"/>
</dbReference>
<gene>
    <name evidence="1" type="ORF">THS5294_00636</name>
</gene>
<dbReference type="InterPro" id="IPR029033">
    <property type="entry name" value="His_PPase_superfam"/>
</dbReference>
<evidence type="ECO:0000313" key="2">
    <source>
        <dbReference type="Proteomes" id="UP000051298"/>
    </source>
</evidence>
<name>A0A0P1EWA6_9RHOB</name>
<dbReference type="SMART" id="SM00855">
    <property type="entry name" value="PGAM"/>
    <property type="match status" value="1"/>
</dbReference>